<accession>A0A315VDN5</accession>
<proteinExistence type="predicted"/>
<keyword evidence="2" id="KW-1185">Reference proteome</keyword>
<sequence length="60" mass="6838">MSYVPESGNIPGGAVQAGEELCHYLPPFPARGTGFHRYIYVLFKQEKPISFREDLRPSPW</sequence>
<dbReference type="EMBL" id="NHOQ01001904">
    <property type="protein sequence ID" value="PWA21492.1"/>
    <property type="molecule type" value="Genomic_DNA"/>
</dbReference>
<evidence type="ECO:0000313" key="1">
    <source>
        <dbReference type="EMBL" id="PWA21492.1"/>
    </source>
</evidence>
<comment type="caution">
    <text evidence="1">The sequence shown here is derived from an EMBL/GenBank/DDBJ whole genome shotgun (WGS) entry which is preliminary data.</text>
</comment>
<dbReference type="Gene3D" id="3.90.280.10">
    <property type="entry name" value="PEBP-like"/>
    <property type="match status" value="1"/>
</dbReference>
<gene>
    <name evidence="1" type="ORF">CCH79_00003473</name>
</gene>
<organism evidence="1 2">
    <name type="scientific">Gambusia affinis</name>
    <name type="common">Western mosquitofish</name>
    <name type="synonym">Heterandria affinis</name>
    <dbReference type="NCBI Taxonomy" id="33528"/>
    <lineage>
        <taxon>Eukaryota</taxon>
        <taxon>Metazoa</taxon>
        <taxon>Chordata</taxon>
        <taxon>Craniata</taxon>
        <taxon>Vertebrata</taxon>
        <taxon>Euteleostomi</taxon>
        <taxon>Actinopterygii</taxon>
        <taxon>Neopterygii</taxon>
        <taxon>Teleostei</taxon>
        <taxon>Neoteleostei</taxon>
        <taxon>Acanthomorphata</taxon>
        <taxon>Ovalentaria</taxon>
        <taxon>Atherinomorphae</taxon>
        <taxon>Cyprinodontiformes</taxon>
        <taxon>Poeciliidae</taxon>
        <taxon>Poeciliinae</taxon>
        <taxon>Gambusia</taxon>
    </lineage>
</organism>
<dbReference type="SUPFAM" id="SSF49777">
    <property type="entry name" value="PEBP-like"/>
    <property type="match status" value="1"/>
</dbReference>
<dbReference type="AlphaFoldDB" id="A0A315VDN5"/>
<protein>
    <recommendedName>
        <fullName evidence="3">Phosphatidylethanolamine-binding protein 4</fullName>
    </recommendedName>
</protein>
<evidence type="ECO:0000313" key="2">
    <source>
        <dbReference type="Proteomes" id="UP000250572"/>
    </source>
</evidence>
<name>A0A315VDN5_GAMAF</name>
<dbReference type="Proteomes" id="UP000250572">
    <property type="component" value="Unassembled WGS sequence"/>
</dbReference>
<evidence type="ECO:0008006" key="3">
    <source>
        <dbReference type="Google" id="ProtNLM"/>
    </source>
</evidence>
<dbReference type="InterPro" id="IPR036610">
    <property type="entry name" value="PEBP-like_sf"/>
</dbReference>
<reference evidence="1 2" key="1">
    <citation type="journal article" date="2018" name="G3 (Bethesda)">
        <title>A High-Quality Reference Genome for the Invasive Mosquitofish Gambusia affinis Using a Chicago Library.</title>
        <authorList>
            <person name="Hoffberg S.L."/>
            <person name="Troendle N.J."/>
            <person name="Glenn T.C."/>
            <person name="Mahmud O."/>
            <person name="Louha S."/>
            <person name="Chalopin D."/>
            <person name="Bennetzen J.L."/>
            <person name="Mauricio R."/>
        </authorList>
    </citation>
    <scope>NUCLEOTIDE SEQUENCE [LARGE SCALE GENOMIC DNA]</scope>
    <source>
        <strain evidence="1">NE01/NJP1002.9</strain>
        <tissue evidence="1">Muscle</tissue>
    </source>
</reference>